<dbReference type="CDD" id="cd00302">
    <property type="entry name" value="cytochrome_P450"/>
    <property type="match status" value="1"/>
</dbReference>
<reference evidence="5" key="1">
    <citation type="submission" date="2023-03" db="UniProtKB">
        <authorList>
            <consortium name="EnsemblPlants"/>
        </authorList>
    </citation>
    <scope>IDENTIFICATION</scope>
</reference>
<keyword evidence="4" id="KW-0472">Membrane</keyword>
<dbReference type="InterPro" id="IPR017972">
    <property type="entry name" value="Cyt_P450_CS"/>
</dbReference>
<keyword evidence="2 3" id="KW-0479">Metal-binding</keyword>
<dbReference type="InterPro" id="IPR036396">
    <property type="entry name" value="Cyt_P450_sf"/>
</dbReference>
<proteinExistence type="inferred from homology"/>
<dbReference type="RefSeq" id="XP_008445945.1">
    <property type="nucleotide sequence ID" value="XM_008447723.1"/>
</dbReference>
<evidence type="ECO:0000313" key="7">
    <source>
        <dbReference type="RefSeq" id="XP_008445945.1"/>
    </source>
</evidence>
<dbReference type="EnsemblPlants" id="MELO3C011799.2.1">
    <property type="protein sequence ID" value="MELO3C011799.2.1"/>
    <property type="gene ID" value="MELO3C011799.2"/>
</dbReference>
<keyword evidence="3" id="KW-0560">Oxidoreductase</keyword>
<dbReference type="PROSITE" id="PS00086">
    <property type="entry name" value="CYTOCHROME_P450"/>
    <property type="match status" value="1"/>
</dbReference>
<dbReference type="SMR" id="A0A1S3BER0"/>
<organism evidence="6 7">
    <name type="scientific">Cucumis melo</name>
    <name type="common">Muskmelon</name>
    <dbReference type="NCBI Taxonomy" id="3656"/>
    <lineage>
        <taxon>Eukaryota</taxon>
        <taxon>Viridiplantae</taxon>
        <taxon>Streptophyta</taxon>
        <taxon>Embryophyta</taxon>
        <taxon>Tracheophyta</taxon>
        <taxon>Spermatophyta</taxon>
        <taxon>Magnoliopsida</taxon>
        <taxon>eudicotyledons</taxon>
        <taxon>Gunneridae</taxon>
        <taxon>Pentapetalae</taxon>
        <taxon>rosids</taxon>
        <taxon>fabids</taxon>
        <taxon>Cucurbitales</taxon>
        <taxon>Cucurbitaceae</taxon>
        <taxon>Benincaseae</taxon>
        <taxon>Cucumis</taxon>
    </lineage>
</organism>
<dbReference type="AlphaFoldDB" id="A0A1S3BER0"/>
<dbReference type="Gene3D" id="1.10.630.10">
    <property type="entry name" value="Cytochrome P450"/>
    <property type="match status" value="1"/>
</dbReference>
<dbReference type="PRINTS" id="PR00385">
    <property type="entry name" value="P450"/>
</dbReference>
<dbReference type="PRINTS" id="PR00463">
    <property type="entry name" value="EP450I"/>
</dbReference>
<dbReference type="InterPro" id="IPR002401">
    <property type="entry name" value="Cyt_P450_E_grp-I"/>
</dbReference>
<keyword evidence="4" id="KW-0812">Transmembrane</keyword>
<keyword evidence="2 3" id="KW-0408">Iron</keyword>
<evidence type="ECO:0000256" key="2">
    <source>
        <dbReference type="PIRSR" id="PIRSR602401-1"/>
    </source>
</evidence>
<evidence type="ECO:0000256" key="4">
    <source>
        <dbReference type="SAM" id="Phobius"/>
    </source>
</evidence>
<dbReference type="Pfam" id="PF00067">
    <property type="entry name" value="p450"/>
    <property type="match status" value="1"/>
</dbReference>
<feature type="transmembrane region" description="Helical" evidence="4">
    <location>
        <begin position="45"/>
        <end position="66"/>
    </location>
</feature>
<dbReference type="GO" id="GO:0004497">
    <property type="term" value="F:monooxygenase activity"/>
    <property type="evidence" value="ECO:0007669"/>
    <property type="project" value="UniProtKB-KW"/>
</dbReference>
<dbReference type="PANTHER" id="PTHR24291:SF185">
    <property type="entry name" value="PREMNASPIRODIENE OXYGENASE-LIKE"/>
    <property type="match status" value="1"/>
</dbReference>
<sequence length="580" mass="64703">MSSECDGFTPFNVIGILLRLESSRNCNSEQKSRILRDFVTREVNAFLWFFLIAITAVLISKVVALFKLWSKAKLLPGPPCPSFYGHSKVISRRNLTDILYDSHKKYGSVIKLWLGPMQLLVSVKEPALLKEILVKAEDKLPLTGRAFRLAFGRSSLFASSFEKVQSRRLWLAEKLDGISFQRANVIPAKAVDCSVGRIQDLMVEESIDCNKVSQHLAFTLLGCTLFGDAFLGWSKATIYEELLMMIAKDANIWASYRVTPFWKQGFWRYQRLCMKLKCLTQDIVQQYKKHYNLFSHSHNQKLQSEIKSSGVEVAFDIPPCPIAEMCNSCFFSGPNDHVNSNEEPYGNIMGVMFHGCLTTANLIASILERLATNPEIQEKINSELNRALKDSVKDPQNNVDNMPLLLATIYESARLLPSGPLLQRCSLKQDLVLKTGITIPAGTLVVVPIKLIQMDSSSWGSDANEFSPYRFLSMACNGTDMRQRTSVAGENTGDEGDSSFVLNDPTGNVAFLPFGFGARSCVGQKIIIQGLATLFASLLSNYEIKLQSESKSKTDSKSSSNPSTAQILLNSKMAFIRRNS</sequence>
<dbReference type="GO" id="GO:0005506">
    <property type="term" value="F:iron ion binding"/>
    <property type="evidence" value="ECO:0007669"/>
    <property type="project" value="InterPro"/>
</dbReference>
<keyword evidence="2 3" id="KW-0349">Heme</keyword>
<dbReference type="GO" id="GO:0020037">
    <property type="term" value="F:heme binding"/>
    <property type="evidence" value="ECO:0007669"/>
    <property type="project" value="InterPro"/>
</dbReference>
<evidence type="ECO:0000313" key="5">
    <source>
        <dbReference type="EnsemblPlants" id="MELO3C011799.2.1"/>
    </source>
</evidence>
<feature type="binding site" description="axial binding residue" evidence="2">
    <location>
        <position position="521"/>
    </location>
    <ligand>
        <name>heme</name>
        <dbReference type="ChEBI" id="CHEBI:30413"/>
    </ligand>
    <ligandPart>
        <name>Fe</name>
        <dbReference type="ChEBI" id="CHEBI:18248"/>
    </ligandPart>
</feature>
<dbReference type="eggNOG" id="KOG0157">
    <property type="taxonomic scope" value="Eukaryota"/>
</dbReference>
<reference evidence="7" key="2">
    <citation type="submission" date="2025-04" db="UniProtKB">
        <authorList>
            <consortium name="RefSeq"/>
        </authorList>
    </citation>
    <scope>IDENTIFICATION</scope>
</reference>
<dbReference type="InterPro" id="IPR001128">
    <property type="entry name" value="Cyt_P450"/>
</dbReference>
<name>A0A1S3BER0_CUCME</name>
<dbReference type="InParanoid" id="A0A1S3BER0"/>
<gene>
    <name evidence="7" type="primary">LOC103488821</name>
    <name evidence="5" type="synonym">103488821</name>
</gene>
<dbReference type="PANTHER" id="PTHR24291">
    <property type="entry name" value="CYTOCHROME P450 FAMILY 4"/>
    <property type="match status" value="1"/>
</dbReference>
<comment type="similarity">
    <text evidence="1 3">Belongs to the cytochrome P450 family.</text>
</comment>
<comment type="cofactor">
    <cofactor evidence="2">
        <name>heme</name>
        <dbReference type="ChEBI" id="CHEBI:30413"/>
    </cofactor>
</comment>
<dbReference type="Gramene" id="MELO3C011799.2.1">
    <property type="protein sequence ID" value="MELO3C011799.2.1"/>
    <property type="gene ID" value="MELO3C011799.2"/>
</dbReference>
<keyword evidence="6" id="KW-1185">Reference proteome</keyword>
<evidence type="ECO:0000256" key="1">
    <source>
        <dbReference type="ARBA" id="ARBA00010617"/>
    </source>
</evidence>
<evidence type="ECO:0000313" key="6">
    <source>
        <dbReference type="Proteomes" id="UP001652600"/>
    </source>
</evidence>
<protein>
    <submittedName>
        <fullName evidence="7">2-hydroxyisoflavanone synthase-like</fullName>
    </submittedName>
</protein>
<dbReference type="InterPro" id="IPR050196">
    <property type="entry name" value="Cytochrome_P450_Monoox"/>
</dbReference>
<accession>A0A1S3BER0</accession>
<keyword evidence="3" id="KW-0503">Monooxygenase</keyword>
<dbReference type="KEGG" id="cmo:103488821"/>
<dbReference type="Proteomes" id="UP001652600">
    <property type="component" value="Chromosome 10"/>
</dbReference>
<dbReference type="SUPFAM" id="SSF48264">
    <property type="entry name" value="Cytochrome P450"/>
    <property type="match status" value="1"/>
</dbReference>
<evidence type="ECO:0000256" key="3">
    <source>
        <dbReference type="RuleBase" id="RU000461"/>
    </source>
</evidence>
<keyword evidence="4" id="KW-1133">Transmembrane helix</keyword>
<dbReference type="GO" id="GO:0016705">
    <property type="term" value="F:oxidoreductase activity, acting on paired donors, with incorporation or reduction of molecular oxygen"/>
    <property type="evidence" value="ECO:0007669"/>
    <property type="project" value="InterPro"/>
</dbReference>
<dbReference type="OrthoDB" id="1470350at2759"/>
<dbReference type="GeneID" id="103488821"/>